<name>D5UX54_TSUPD</name>
<dbReference type="SUPFAM" id="SSF48498">
    <property type="entry name" value="Tetracyclin repressor-like, C-terminal domain"/>
    <property type="match status" value="1"/>
</dbReference>
<protein>
    <submittedName>
        <fullName evidence="6">Transcriptional regulator, TetR family</fullName>
    </submittedName>
</protein>
<dbReference type="InterPro" id="IPR009057">
    <property type="entry name" value="Homeodomain-like_sf"/>
</dbReference>
<dbReference type="PANTHER" id="PTHR30055:SF238">
    <property type="entry name" value="MYCOFACTOCIN BIOSYNTHESIS TRANSCRIPTIONAL REGULATOR MFTR-RELATED"/>
    <property type="match status" value="1"/>
</dbReference>
<keyword evidence="1" id="KW-0805">Transcription regulation</keyword>
<dbReference type="eggNOG" id="COG1309">
    <property type="taxonomic scope" value="Bacteria"/>
</dbReference>
<dbReference type="PRINTS" id="PR00455">
    <property type="entry name" value="HTHTETR"/>
</dbReference>
<dbReference type="STRING" id="521096.Tpau_3494"/>
<dbReference type="Pfam" id="PF00440">
    <property type="entry name" value="TetR_N"/>
    <property type="match status" value="1"/>
</dbReference>
<gene>
    <name evidence="6" type="ordered locus">Tpau_3494</name>
</gene>
<dbReference type="GO" id="GO:0003700">
    <property type="term" value="F:DNA-binding transcription factor activity"/>
    <property type="evidence" value="ECO:0007669"/>
    <property type="project" value="TreeGrafter"/>
</dbReference>
<evidence type="ECO:0000313" key="6">
    <source>
        <dbReference type="EMBL" id="ADG80073.1"/>
    </source>
</evidence>
<keyword evidence="3" id="KW-0804">Transcription</keyword>
<proteinExistence type="predicted"/>
<evidence type="ECO:0000256" key="2">
    <source>
        <dbReference type="ARBA" id="ARBA00023125"/>
    </source>
</evidence>
<evidence type="ECO:0000256" key="3">
    <source>
        <dbReference type="ARBA" id="ARBA00023163"/>
    </source>
</evidence>
<evidence type="ECO:0000259" key="5">
    <source>
        <dbReference type="PROSITE" id="PS50977"/>
    </source>
</evidence>
<evidence type="ECO:0000313" key="7">
    <source>
        <dbReference type="Proteomes" id="UP000001213"/>
    </source>
</evidence>
<reference evidence="7" key="1">
    <citation type="submission" date="2010-03" db="EMBL/GenBank/DDBJ databases">
        <title>The complete chromosome of Tsukamurella paurometabola DSM 20162.</title>
        <authorList>
            <consortium name="US DOE Joint Genome Institute (JGI-PGF)"/>
            <person name="Lucas S."/>
            <person name="Copeland A."/>
            <person name="Lapidus A."/>
            <person name="Glavina del Rio T."/>
            <person name="Dalin E."/>
            <person name="Tice H."/>
            <person name="Bruce D."/>
            <person name="Goodwin L."/>
            <person name="Pitluck S."/>
            <person name="Kyrpides N."/>
            <person name="Mavromatis K."/>
            <person name="Ivanova N."/>
            <person name="Mikhailova N."/>
            <person name="Munk A.C."/>
            <person name="Brettin T."/>
            <person name="Detter J.C."/>
            <person name="Tapia R."/>
            <person name="Han C."/>
            <person name="Larimer F."/>
            <person name="Land M."/>
            <person name="Hauser L."/>
            <person name="Markowitz V."/>
            <person name="Cheng J.-F."/>
            <person name="Hugenholtz P."/>
            <person name="Woyke T."/>
            <person name="Wu D."/>
            <person name="Jando M."/>
            <person name="Brambilla E."/>
            <person name="Klenk H.-P."/>
            <person name="Eisen J.A."/>
        </authorList>
    </citation>
    <scope>NUCLEOTIDE SEQUENCE [LARGE SCALE GENOMIC DNA]</scope>
    <source>
        <strain evidence="7">ATCC 8368 / DSM 20162 / CCUG 35730 / CIP 100753 / JCM 10117 / KCTC 9821 / NBRC 16120 / NCIMB 702349 / NCTC 13040</strain>
    </source>
</reference>
<accession>D5UX54</accession>
<sequence length="208" mass="21985">MRPSVQSPDSIPRQEQIIQTVISLIAEHGYAYTSLQRIADAASISKATVLYHFSNKNELVSAAYDTVLADLTGSVGKAVAAASSPADAVEAYVTSMVGYFATSPERARFLVRWLEVSDSGVGVSRNSAGRWGPLAELITQAQKSGQYSPSIDPRAHAVALGGVVDALINESHADPTFALDACTATLLFFTRSTADGRALDTDAPRPSP</sequence>
<dbReference type="InterPro" id="IPR036271">
    <property type="entry name" value="Tet_transcr_reg_TetR-rel_C_sf"/>
</dbReference>
<evidence type="ECO:0000256" key="4">
    <source>
        <dbReference type="PROSITE-ProRule" id="PRU00335"/>
    </source>
</evidence>
<dbReference type="InterPro" id="IPR050109">
    <property type="entry name" value="HTH-type_TetR-like_transc_reg"/>
</dbReference>
<dbReference type="HOGENOM" id="CLU_069356_15_5_11"/>
<dbReference type="EMBL" id="CP001966">
    <property type="protein sequence ID" value="ADG80073.1"/>
    <property type="molecule type" value="Genomic_DNA"/>
</dbReference>
<keyword evidence="7" id="KW-1185">Reference proteome</keyword>
<dbReference type="InterPro" id="IPR001647">
    <property type="entry name" value="HTH_TetR"/>
</dbReference>
<dbReference type="Gene3D" id="1.10.357.10">
    <property type="entry name" value="Tetracycline Repressor, domain 2"/>
    <property type="match status" value="1"/>
</dbReference>
<evidence type="ECO:0000256" key="1">
    <source>
        <dbReference type="ARBA" id="ARBA00023015"/>
    </source>
</evidence>
<dbReference type="PROSITE" id="PS50977">
    <property type="entry name" value="HTH_TETR_2"/>
    <property type="match status" value="1"/>
</dbReference>
<keyword evidence="2 4" id="KW-0238">DNA-binding</keyword>
<dbReference type="PANTHER" id="PTHR30055">
    <property type="entry name" value="HTH-TYPE TRANSCRIPTIONAL REGULATOR RUTR"/>
    <property type="match status" value="1"/>
</dbReference>
<feature type="DNA-binding region" description="H-T-H motif" evidence="4">
    <location>
        <begin position="34"/>
        <end position="53"/>
    </location>
</feature>
<dbReference type="SUPFAM" id="SSF46689">
    <property type="entry name" value="Homeodomain-like"/>
    <property type="match status" value="1"/>
</dbReference>
<dbReference type="Proteomes" id="UP000001213">
    <property type="component" value="Chromosome"/>
</dbReference>
<dbReference type="KEGG" id="tpr:Tpau_3494"/>
<organism evidence="6 7">
    <name type="scientific">Tsukamurella paurometabola (strain ATCC 8368 / DSM 20162 / CCUG 35730 / CIP 100753 / JCM 10117 / KCTC 9821 / NBRC 16120 / NCIMB 702349 / NCTC 13040)</name>
    <name type="common">Corynebacterium paurometabolum</name>
    <dbReference type="NCBI Taxonomy" id="521096"/>
    <lineage>
        <taxon>Bacteria</taxon>
        <taxon>Bacillati</taxon>
        <taxon>Actinomycetota</taxon>
        <taxon>Actinomycetes</taxon>
        <taxon>Mycobacteriales</taxon>
        <taxon>Tsukamurellaceae</taxon>
        <taxon>Tsukamurella</taxon>
    </lineage>
</organism>
<feature type="domain" description="HTH tetR-type" evidence="5">
    <location>
        <begin position="11"/>
        <end position="71"/>
    </location>
</feature>
<dbReference type="AlphaFoldDB" id="D5UX54"/>
<reference evidence="6 7" key="2">
    <citation type="journal article" date="2011" name="Stand. Genomic Sci.">
        <title>Complete genome sequence of Tsukamurella paurometabola type strain (no. 33).</title>
        <authorList>
            <person name="Munk A.C."/>
            <person name="Lapidus A."/>
            <person name="Lucas S."/>
            <person name="Nolan M."/>
            <person name="Tice H."/>
            <person name="Cheng J.F."/>
            <person name="Del Rio T.G."/>
            <person name="Goodwin L."/>
            <person name="Pitluck S."/>
            <person name="Liolios K."/>
            <person name="Huntemann M."/>
            <person name="Ivanova N."/>
            <person name="Mavromatis K."/>
            <person name="Mikhailova N."/>
            <person name="Pati A."/>
            <person name="Chen A."/>
            <person name="Palaniappan K."/>
            <person name="Tapia R."/>
            <person name="Han C."/>
            <person name="Land M."/>
            <person name="Hauser L."/>
            <person name="Chang Y.J."/>
            <person name="Jeffries C.D."/>
            <person name="Brettin T."/>
            <person name="Yasawong M."/>
            <person name="Brambilla E.M."/>
            <person name="Rohde M."/>
            <person name="Sikorski J."/>
            <person name="Goker M."/>
            <person name="Detter J.C."/>
            <person name="Woyke T."/>
            <person name="Bristow J."/>
            <person name="Eisen J.A."/>
            <person name="Markowitz V."/>
            <person name="Hugenholtz P."/>
            <person name="Kyrpides N.C."/>
            <person name="Klenk H.P."/>
        </authorList>
    </citation>
    <scope>NUCLEOTIDE SEQUENCE [LARGE SCALE GENOMIC DNA]</scope>
    <source>
        <strain evidence="7">ATCC 8368 / DSM 20162 / CCUG 35730 / CIP 100753 / JCM 10117 / KCTC 9821 / NBRC 16120 / NCIMB 702349 / NCTC 13040</strain>
    </source>
</reference>
<dbReference type="GO" id="GO:0000976">
    <property type="term" value="F:transcription cis-regulatory region binding"/>
    <property type="evidence" value="ECO:0007669"/>
    <property type="project" value="TreeGrafter"/>
</dbReference>